<gene>
    <name evidence="1" type="ORF">KHLLAP_LOCUS13915</name>
</gene>
<evidence type="ECO:0000313" key="1">
    <source>
        <dbReference type="EMBL" id="CAJ2513447.1"/>
    </source>
</evidence>
<dbReference type="Proteomes" id="UP001295740">
    <property type="component" value="Unassembled WGS sequence"/>
</dbReference>
<accession>A0AAI8VYK2</accession>
<keyword evidence="2" id="KW-1185">Reference proteome</keyword>
<evidence type="ECO:0000313" key="2">
    <source>
        <dbReference type="Proteomes" id="UP001295740"/>
    </source>
</evidence>
<sequence>MAAGWAQLGINVQQLPPIGPLWSTNLWLALSAVAFIIPGPERNGPERGFGGGIALRDDKLSLGAKAALQDDATYEHVSRDELSCFADDVDDNKAEDAVESTADIITRSPGDYTYRIVKRSKLATYPFSAVGIIETPKRKNGIYNRCTASLVGPRHVLTGRHCPVNKDTVFYLAWYDNSFTASAHVVERFRTPSGCNDDDGGQCVAKTDIAILVIDQRLGDTHGGFYPTETILKSYAGDKIFKHISYPESVANGARSVYQTDISITRGNCGRGPLKSSSMLSAPGASGGPLWKWADDDKTTAIVVGPLYGYKEDGMLSKLFGASKNRSFSAISLGRP</sequence>
<protein>
    <submittedName>
        <fullName evidence="1">Uu.00g015660.m01.CDS01</fullName>
    </submittedName>
</protein>
<organism evidence="1 2">
    <name type="scientific">Anthostomella pinea</name>
    <dbReference type="NCBI Taxonomy" id="933095"/>
    <lineage>
        <taxon>Eukaryota</taxon>
        <taxon>Fungi</taxon>
        <taxon>Dikarya</taxon>
        <taxon>Ascomycota</taxon>
        <taxon>Pezizomycotina</taxon>
        <taxon>Sordariomycetes</taxon>
        <taxon>Xylariomycetidae</taxon>
        <taxon>Xylariales</taxon>
        <taxon>Xylariaceae</taxon>
        <taxon>Anthostomella</taxon>
    </lineage>
</organism>
<dbReference type="AlphaFoldDB" id="A0AAI8VYK2"/>
<reference evidence="1" key="1">
    <citation type="submission" date="2023-10" db="EMBL/GenBank/DDBJ databases">
        <authorList>
            <person name="Hackl T."/>
        </authorList>
    </citation>
    <scope>NUCLEOTIDE SEQUENCE</scope>
</reference>
<dbReference type="SUPFAM" id="SSF50494">
    <property type="entry name" value="Trypsin-like serine proteases"/>
    <property type="match status" value="1"/>
</dbReference>
<name>A0AAI8VYK2_9PEZI</name>
<dbReference type="Gene3D" id="2.40.10.10">
    <property type="entry name" value="Trypsin-like serine proteases"/>
    <property type="match status" value="2"/>
</dbReference>
<dbReference type="InterPro" id="IPR043504">
    <property type="entry name" value="Peptidase_S1_PA_chymotrypsin"/>
</dbReference>
<proteinExistence type="predicted"/>
<dbReference type="InterPro" id="IPR009003">
    <property type="entry name" value="Peptidase_S1_PA"/>
</dbReference>
<dbReference type="EMBL" id="CAUWAG010000020">
    <property type="protein sequence ID" value="CAJ2513447.1"/>
    <property type="molecule type" value="Genomic_DNA"/>
</dbReference>
<comment type="caution">
    <text evidence="1">The sequence shown here is derived from an EMBL/GenBank/DDBJ whole genome shotgun (WGS) entry which is preliminary data.</text>
</comment>